<feature type="transmembrane region" description="Helical" evidence="8">
    <location>
        <begin position="206"/>
        <end position="227"/>
    </location>
</feature>
<feature type="binding site" evidence="7">
    <location>
        <position position="149"/>
    </location>
    <ligand>
        <name>Mg(2+)</name>
        <dbReference type="ChEBI" id="CHEBI:18420"/>
    </ligand>
</feature>
<keyword evidence="4 8" id="KW-0812">Transmembrane</keyword>
<reference evidence="9 10" key="1">
    <citation type="submission" date="2018-05" db="EMBL/GenBank/DDBJ databases">
        <title>Comparative genomic sequence analysis between strain HN4 and CCM 8460T (Falsochrobactrum ovis) will provide more evidence to prove that HN4 is a new species of Falsochrobactrum.</title>
        <authorList>
            <person name="Lyu W."/>
            <person name="Sun L."/>
            <person name="Yao L."/>
        </authorList>
    </citation>
    <scope>NUCLEOTIDE SEQUENCE [LARGE SCALE GENOMIC DNA]</scope>
    <source>
        <strain evidence="9 10">HN4</strain>
    </source>
</reference>
<feature type="transmembrane region" description="Helical" evidence="8">
    <location>
        <begin position="6"/>
        <end position="27"/>
    </location>
</feature>
<dbReference type="GO" id="GO:0005886">
    <property type="term" value="C:plasma membrane"/>
    <property type="evidence" value="ECO:0007669"/>
    <property type="project" value="UniProtKB-SubCell"/>
</dbReference>
<protein>
    <submittedName>
        <fullName evidence="9">Glycoside hydrolase</fullName>
    </submittedName>
</protein>
<comment type="caution">
    <text evidence="9">The sequence shown here is derived from an EMBL/GenBank/DDBJ whole genome shotgun (WGS) entry which is preliminary data.</text>
</comment>
<dbReference type="Proteomes" id="UP000245865">
    <property type="component" value="Unassembled WGS sequence"/>
</dbReference>
<feature type="transmembrane region" description="Helical" evidence="8">
    <location>
        <begin position="278"/>
        <end position="301"/>
    </location>
</feature>
<evidence type="ECO:0000313" key="10">
    <source>
        <dbReference type="Proteomes" id="UP000245865"/>
    </source>
</evidence>
<dbReference type="OrthoDB" id="9783652at2"/>
<dbReference type="EMBL" id="QGDB01000002">
    <property type="protein sequence ID" value="PWL18597.1"/>
    <property type="molecule type" value="Genomic_DNA"/>
</dbReference>
<dbReference type="Pfam" id="PF00953">
    <property type="entry name" value="Glycos_transf_4"/>
    <property type="match status" value="1"/>
</dbReference>
<keyword evidence="7" id="KW-0460">Magnesium</keyword>
<keyword evidence="7" id="KW-0479">Metal-binding</keyword>
<feature type="transmembrane region" description="Helical" evidence="8">
    <location>
        <begin position="48"/>
        <end position="66"/>
    </location>
</feature>
<gene>
    <name evidence="9" type="ORF">DKP76_05785</name>
</gene>
<evidence type="ECO:0000256" key="3">
    <source>
        <dbReference type="ARBA" id="ARBA00022679"/>
    </source>
</evidence>
<feature type="transmembrane region" description="Helical" evidence="8">
    <location>
        <begin position="127"/>
        <end position="147"/>
    </location>
</feature>
<name>A0A316J9F5_9HYPH</name>
<evidence type="ECO:0000256" key="7">
    <source>
        <dbReference type="PIRSR" id="PIRSR600715-1"/>
    </source>
</evidence>
<evidence type="ECO:0000256" key="4">
    <source>
        <dbReference type="ARBA" id="ARBA00022692"/>
    </source>
</evidence>
<dbReference type="RefSeq" id="WP_109705496.1">
    <property type="nucleotide sequence ID" value="NZ_QGDB01000002.1"/>
</dbReference>
<dbReference type="GO" id="GO:0016787">
    <property type="term" value="F:hydrolase activity"/>
    <property type="evidence" value="ECO:0007669"/>
    <property type="project" value="UniProtKB-KW"/>
</dbReference>
<feature type="transmembrane region" description="Helical" evidence="8">
    <location>
        <begin position="154"/>
        <end position="175"/>
    </location>
</feature>
<feature type="transmembrane region" description="Helical" evidence="8">
    <location>
        <begin position="72"/>
        <end position="91"/>
    </location>
</feature>
<dbReference type="PANTHER" id="PTHR22926:SF3">
    <property type="entry name" value="UNDECAPRENYL-PHOSPHATE ALPHA-N-ACETYLGLUCOSAMINYL 1-PHOSPHATE TRANSFERASE"/>
    <property type="match status" value="1"/>
</dbReference>
<sequence>MVFLLVVFLVSAVLCGVGLYLLATILPGKFLAAHFNARSNHTVAARQIGGLALIPAIIATLLIFGADAGLTGRFVLCICSATALLWVIGGLDDRFDLSVPTRFGSQIVASCLVVYGLGPDFRLLPDMLPHGLEMALVVLALVTTINVTNFMDGLDLMTVAGIGMPLAGVAVLAALHLADAQSGLIAAITAGALFGFAFFNRPPASIFLGDSGSFPLGLLAGTAFLLLAKETHIAVALILPLYYIVDAVTTIILRALSGENILKAHSRHAYQIARRSGWSVWKIIGHVTMLNLILIGSAIAMMSLDHMFVRLAFLLVAIVAVLVLILDFRGHFRKL</sequence>
<dbReference type="GO" id="GO:0046872">
    <property type="term" value="F:metal ion binding"/>
    <property type="evidence" value="ECO:0007669"/>
    <property type="project" value="UniProtKB-KW"/>
</dbReference>
<proteinExistence type="predicted"/>
<organism evidence="9 10">
    <name type="scientific">Falsochrobactrum shanghaiense</name>
    <dbReference type="NCBI Taxonomy" id="2201899"/>
    <lineage>
        <taxon>Bacteria</taxon>
        <taxon>Pseudomonadati</taxon>
        <taxon>Pseudomonadota</taxon>
        <taxon>Alphaproteobacteria</taxon>
        <taxon>Hyphomicrobiales</taxon>
        <taxon>Brucellaceae</taxon>
        <taxon>Falsochrobactrum</taxon>
    </lineage>
</organism>
<dbReference type="GO" id="GO:0016780">
    <property type="term" value="F:phosphotransferase activity, for other substituted phosphate groups"/>
    <property type="evidence" value="ECO:0007669"/>
    <property type="project" value="InterPro"/>
</dbReference>
<feature type="transmembrane region" description="Helical" evidence="8">
    <location>
        <begin position="233"/>
        <end position="257"/>
    </location>
</feature>
<dbReference type="CDD" id="cd06854">
    <property type="entry name" value="GT_WbpL_WbcO_like"/>
    <property type="match status" value="1"/>
</dbReference>
<dbReference type="PANTHER" id="PTHR22926">
    <property type="entry name" value="PHOSPHO-N-ACETYLMURAMOYL-PENTAPEPTIDE-TRANSFERASE"/>
    <property type="match status" value="1"/>
</dbReference>
<keyword evidence="3" id="KW-0808">Transferase</keyword>
<dbReference type="AlphaFoldDB" id="A0A316J9F5"/>
<accession>A0A316J9F5</accession>
<evidence type="ECO:0000256" key="2">
    <source>
        <dbReference type="ARBA" id="ARBA00022475"/>
    </source>
</evidence>
<evidence type="ECO:0000256" key="6">
    <source>
        <dbReference type="ARBA" id="ARBA00023136"/>
    </source>
</evidence>
<keyword evidence="9" id="KW-0378">Hydrolase</keyword>
<keyword evidence="5 8" id="KW-1133">Transmembrane helix</keyword>
<feature type="transmembrane region" description="Helical" evidence="8">
    <location>
        <begin position="181"/>
        <end position="199"/>
    </location>
</feature>
<feature type="transmembrane region" description="Helical" evidence="8">
    <location>
        <begin position="307"/>
        <end position="326"/>
    </location>
</feature>
<dbReference type="GO" id="GO:0009103">
    <property type="term" value="P:lipopolysaccharide biosynthetic process"/>
    <property type="evidence" value="ECO:0007669"/>
    <property type="project" value="TreeGrafter"/>
</dbReference>
<evidence type="ECO:0000256" key="1">
    <source>
        <dbReference type="ARBA" id="ARBA00004651"/>
    </source>
</evidence>
<comment type="cofactor">
    <cofactor evidence="7">
        <name>Mg(2+)</name>
        <dbReference type="ChEBI" id="CHEBI:18420"/>
    </cofactor>
</comment>
<dbReference type="InterPro" id="IPR000715">
    <property type="entry name" value="Glycosyl_transferase_4"/>
</dbReference>
<keyword evidence="10" id="KW-1185">Reference proteome</keyword>
<comment type="subcellular location">
    <subcellularLocation>
        <location evidence="1">Cell membrane</location>
        <topology evidence="1">Multi-pass membrane protein</topology>
    </subcellularLocation>
</comment>
<keyword evidence="6 8" id="KW-0472">Membrane</keyword>
<dbReference type="GO" id="GO:0071555">
    <property type="term" value="P:cell wall organization"/>
    <property type="evidence" value="ECO:0007669"/>
    <property type="project" value="TreeGrafter"/>
</dbReference>
<evidence type="ECO:0000256" key="8">
    <source>
        <dbReference type="SAM" id="Phobius"/>
    </source>
</evidence>
<dbReference type="GO" id="GO:0044038">
    <property type="term" value="P:cell wall macromolecule biosynthetic process"/>
    <property type="evidence" value="ECO:0007669"/>
    <property type="project" value="TreeGrafter"/>
</dbReference>
<evidence type="ECO:0000256" key="5">
    <source>
        <dbReference type="ARBA" id="ARBA00022989"/>
    </source>
</evidence>
<feature type="binding site" evidence="7">
    <location>
        <position position="210"/>
    </location>
    <ligand>
        <name>Mg(2+)</name>
        <dbReference type="ChEBI" id="CHEBI:18420"/>
    </ligand>
</feature>
<evidence type="ECO:0000313" key="9">
    <source>
        <dbReference type="EMBL" id="PWL18597.1"/>
    </source>
</evidence>
<keyword evidence="2" id="KW-1003">Cell membrane</keyword>